<keyword evidence="1" id="KW-0812">Transmembrane</keyword>
<dbReference type="NCBIfam" id="TIGR04056">
    <property type="entry name" value="OMP_RagA_SusC"/>
    <property type="match status" value="1"/>
</dbReference>
<dbReference type="Gene3D" id="2.170.130.10">
    <property type="entry name" value="TonB-dependent receptor, plug domain"/>
    <property type="match status" value="1"/>
</dbReference>
<keyword evidence="4" id="KW-0732">Signal</keyword>
<feature type="domain" description="TonB-dependent receptor-like beta-barrel" evidence="5">
    <location>
        <begin position="452"/>
        <end position="1028"/>
    </location>
</feature>
<dbReference type="GO" id="GO:0009279">
    <property type="term" value="C:cell outer membrane"/>
    <property type="evidence" value="ECO:0007669"/>
    <property type="project" value="UniProtKB-SubCell"/>
</dbReference>
<keyword evidence="1" id="KW-0813">Transport</keyword>
<dbReference type="NCBIfam" id="TIGR04057">
    <property type="entry name" value="SusC_RagA_signa"/>
    <property type="match status" value="1"/>
</dbReference>
<protein>
    <submittedName>
        <fullName evidence="7">TonB-linked SusC/RagA family outer membrane protein</fullName>
    </submittedName>
</protein>
<feature type="signal peptide" evidence="4">
    <location>
        <begin position="1"/>
        <end position="39"/>
    </location>
</feature>
<dbReference type="Pfam" id="PF13715">
    <property type="entry name" value="CarbopepD_reg_2"/>
    <property type="match status" value="1"/>
</dbReference>
<evidence type="ECO:0000259" key="5">
    <source>
        <dbReference type="Pfam" id="PF00593"/>
    </source>
</evidence>
<dbReference type="InterPro" id="IPR012910">
    <property type="entry name" value="Plug_dom"/>
</dbReference>
<dbReference type="InterPro" id="IPR023997">
    <property type="entry name" value="TonB-dep_OMP_SusC/RagA_CS"/>
</dbReference>
<dbReference type="InterPro" id="IPR023996">
    <property type="entry name" value="TonB-dep_OMP_SusC/RagA"/>
</dbReference>
<evidence type="ECO:0000256" key="1">
    <source>
        <dbReference type="PROSITE-ProRule" id="PRU01360"/>
    </source>
</evidence>
<dbReference type="FunFam" id="2.170.130.10:FF:000003">
    <property type="entry name" value="SusC/RagA family TonB-linked outer membrane protein"/>
    <property type="match status" value="1"/>
</dbReference>
<dbReference type="PROSITE" id="PS52016">
    <property type="entry name" value="TONB_DEPENDENT_REC_3"/>
    <property type="match status" value="1"/>
</dbReference>
<dbReference type="Pfam" id="PF07715">
    <property type="entry name" value="Plug"/>
    <property type="match status" value="1"/>
</dbReference>
<keyword evidence="8" id="KW-1185">Reference proteome</keyword>
<dbReference type="InterPro" id="IPR018247">
    <property type="entry name" value="EF_Hand_1_Ca_BS"/>
</dbReference>
<feature type="region of interest" description="Disordered" evidence="3">
    <location>
        <begin position="43"/>
        <end position="72"/>
    </location>
</feature>
<keyword evidence="1 2" id="KW-0472">Membrane</keyword>
<comment type="caution">
    <text evidence="7">The sequence shown here is derived from an EMBL/GenBank/DDBJ whole genome shotgun (WGS) entry which is preliminary data.</text>
</comment>
<dbReference type="InterPro" id="IPR008969">
    <property type="entry name" value="CarboxyPept-like_regulatory"/>
</dbReference>
<keyword evidence="1" id="KW-1134">Transmembrane beta strand</keyword>
<dbReference type="SUPFAM" id="SSF49464">
    <property type="entry name" value="Carboxypeptidase regulatory domain-like"/>
    <property type="match status" value="1"/>
</dbReference>
<accession>A0A2T5BYP1</accession>
<dbReference type="InterPro" id="IPR000531">
    <property type="entry name" value="Beta-barrel_TonB"/>
</dbReference>
<keyword evidence="1" id="KW-0998">Cell outer membrane</keyword>
<feature type="compositionally biased region" description="Polar residues" evidence="3">
    <location>
        <begin position="43"/>
        <end position="69"/>
    </location>
</feature>
<dbReference type="Pfam" id="PF00593">
    <property type="entry name" value="TonB_dep_Rec_b-barrel"/>
    <property type="match status" value="1"/>
</dbReference>
<comment type="similarity">
    <text evidence="1 2">Belongs to the TonB-dependent receptor family.</text>
</comment>
<name>A0A2T5BYP1_9BACT</name>
<keyword evidence="2" id="KW-0798">TonB box</keyword>
<organism evidence="7 8">
    <name type="scientific">Mangrovibacterium marinum</name>
    <dbReference type="NCBI Taxonomy" id="1639118"/>
    <lineage>
        <taxon>Bacteria</taxon>
        <taxon>Pseudomonadati</taxon>
        <taxon>Bacteroidota</taxon>
        <taxon>Bacteroidia</taxon>
        <taxon>Marinilabiliales</taxon>
        <taxon>Prolixibacteraceae</taxon>
        <taxon>Mangrovibacterium</taxon>
    </lineage>
</organism>
<evidence type="ECO:0000256" key="2">
    <source>
        <dbReference type="RuleBase" id="RU003357"/>
    </source>
</evidence>
<evidence type="ECO:0000259" key="6">
    <source>
        <dbReference type="Pfam" id="PF07715"/>
    </source>
</evidence>
<dbReference type="InterPro" id="IPR037066">
    <property type="entry name" value="Plug_dom_sf"/>
</dbReference>
<feature type="domain" description="TonB-dependent receptor plug" evidence="6">
    <location>
        <begin position="161"/>
        <end position="266"/>
    </location>
</feature>
<proteinExistence type="inferred from homology"/>
<sequence>MKQRCTRSSFRMRSNAKSLLRMTFLSLWVMGVSSMSSWAAEKNTGNRYEQKPSASSQTAQNLTSQNQQKRTIRGKVVDQTKVGVPGATVTIKGTTIGAVTDIDGNYNLSIPDNGGTLVVSFVGYSTQEIEIGSQTVINVSLEESTIGIGEVVAVAYGTQKKVTITGAISAMTGDDLLKTPTGSVANALSGAVTGLSSVQYSGEPGADAADIYIRGVATSNGTSPLIQVDGVERDFNSIDPNEIESITVLKDASATAVFGVRGANGVILITTKRGTEGQAKINFSTSVGVQVPTKLLEFANSYQYASFYNEAQQNDGVSTDALRYQPEVLEAFRTHSNPILYPDMDWMDYLLKDGAMQSQHNVSISGGVEKVRYFVSIGAYTQEGLFKTFDVGYNFNFDYKRYNYRANLDFDLTNSTLLSVNLGGNTSTRTTPISNEDQNQLFRQLYWATPFGGAGIIDGKRIVSNPDYIPGVGTDGLSPYYGKGYNRRNVNDLNVDIALRQKLDFVTKGLSFKMKGAYNSSYTQLKSRSSSIAYYTPVETNGTIEYRKSGDDGELGYGESYSQGRNWYAETSLNYDRKFGDHTIGALALYTQSKTYYPASYTDIPSGYVGLVGRVTYDYKTRYMAEFNVGYNGSENFAPGKRYGFFPAGSLGWVVTEENFMANVKHIVNYMKLRASYGIVGNDKFGNSRFLYIPDSYVLGGSGYNFGTNVGSSQSGAYEAAKSNPLVTWEKAHKQNYGIDLAFLRERFKLSVDVFKEHREDILLRSETVPGIVGVTLPVINLGVVDNHGYEVSMKWNDNVGKDFRYWVNGNFSFARNKIIEQGEVQPNENYMWETGRPLGSNIIRKFWGFYDDTANERYKKQYGIDIAEHAGGLEPGDVVYVDLNKDGIIDSDDITKAGYTDVPEYVVGMQVGFEWKNFDFSSQWTGAFNTSRLLQETFREPLGDTNGKGLLLYQYEQRWTPETAATAKLPRATLAHKTNNYQSSDLFLVNSNYVRLKNVEIGYKMNFPLLKRAGVENCRIYLNGYNLLTFSKFKLGDPESRTSSRPQYPLTRVFNLGLKVGF</sequence>
<dbReference type="Gene3D" id="2.60.40.1120">
    <property type="entry name" value="Carboxypeptidase-like, regulatory domain"/>
    <property type="match status" value="1"/>
</dbReference>
<evidence type="ECO:0000256" key="3">
    <source>
        <dbReference type="SAM" id="MobiDB-lite"/>
    </source>
</evidence>
<dbReference type="AlphaFoldDB" id="A0A2T5BYP1"/>
<evidence type="ECO:0000313" key="7">
    <source>
        <dbReference type="EMBL" id="PTN07356.1"/>
    </source>
</evidence>
<dbReference type="SUPFAM" id="SSF56935">
    <property type="entry name" value="Porins"/>
    <property type="match status" value="1"/>
</dbReference>
<dbReference type="PROSITE" id="PS00018">
    <property type="entry name" value="EF_HAND_1"/>
    <property type="match status" value="1"/>
</dbReference>
<dbReference type="Proteomes" id="UP000243525">
    <property type="component" value="Unassembled WGS sequence"/>
</dbReference>
<comment type="subcellular location">
    <subcellularLocation>
        <location evidence="1">Cell outer membrane</location>
        <topology evidence="1">Multi-pass membrane protein</topology>
    </subcellularLocation>
</comment>
<feature type="chain" id="PRO_5015606895" evidence="4">
    <location>
        <begin position="40"/>
        <end position="1063"/>
    </location>
</feature>
<evidence type="ECO:0000313" key="8">
    <source>
        <dbReference type="Proteomes" id="UP000243525"/>
    </source>
</evidence>
<reference evidence="7 8" key="1">
    <citation type="submission" date="2018-04" db="EMBL/GenBank/DDBJ databases">
        <title>Genomic Encyclopedia of Archaeal and Bacterial Type Strains, Phase II (KMG-II): from individual species to whole genera.</title>
        <authorList>
            <person name="Goeker M."/>
        </authorList>
    </citation>
    <scope>NUCLEOTIDE SEQUENCE [LARGE SCALE GENOMIC DNA]</scope>
    <source>
        <strain evidence="7 8">DSM 28823</strain>
    </source>
</reference>
<dbReference type="EMBL" id="QAAD01000018">
    <property type="protein sequence ID" value="PTN07356.1"/>
    <property type="molecule type" value="Genomic_DNA"/>
</dbReference>
<dbReference type="InterPro" id="IPR039426">
    <property type="entry name" value="TonB-dep_rcpt-like"/>
</dbReference>
<gene>
    <name evidence="7" type="ORF">C8N47_1187</name>
</gene>
<evidence type="ECO:0000256" key="4">
    <source>
        <dbReference type="SAM" id="SignalP"/>
    </source>
</evidence>